<proteinExistence type="predicted"/>
<feature type="compositionally biased region" description="Basic and acidic residues" evidence="1">
    <location>
        <begin position="204"/>
        <end position="216"/>
    </location>
</feature>
<dbReference type="EMBL" id="CAJNOK010003267">
    <property type="protein sequence ID" value="CAF0894599.1"/>
    <property type="molecule type" value="Genomic_DNA"/>
</dbReference>
<evidence type="ECO:0000313" key="4">
    <source>
        <dbReference type="EMBL" id="CAF3676317.1"/>
    </source>
</evidence>
<protein>
    <submittedName>
        <fullName evidence="3">Uncharacterized protein</fullName>
    </submittedName>
</protein>
<organism evidence="3 6">
    <name type="scientific">Didymodactylos carnosus</name>
    <dbReference type="NCBI Taxonomy" id="1234261"/>
    <lineage>
        <taxon>Eukaryota</taxon>
        <taxon>Metazoa</taxon>
        <taxon>Spiralia</taxon>
        <taxon>Gnathifera</taxon>
        <taxon>Rotifera</taxon>
        <taxon>Eurotatoria</taxon>
        <taxon>Bdelloidea</taxon>
        <taxon>Philodinida</taxon>
        <taxon>Philodinidae</taxon>
        <taxon>Didymodactylos</taxon>
    </lineage>
</organism>
<dbReference type="OrthoDB" id="9996229at2759"/>
<dbReference type="EMBL" id="CAJOBC010001951">
    <property type="protein sequence ID" value="CAF3707463.1"/>
    <property type="molecule type" value="Genomic_DNA"/>
</dbReference>
<comment type="caution">
    <text evidence="3">The sequence shown here is derived from an EMBL/GenBank/DDBJ whole genome shotgun (WGS) entry which is preliminary data.</text>
</comment>
<dbReference type="Proteomes" id="UP000682733">
    <property type="component" value="Unassembled WGS sequence"/>
</dbReference>
<sequence>MADNYFGRIYNSSPATESSFIDFNHRLPSSCTTSWLDDFELNFSTEMRQSVTEFVQKLDEYLINIKKSKTHAEAMERRFLALQYIENWRIENVAKIDHIVEQATDHLLNTFKSVGVLGSLHNQVTKCIDRTTSEALNEIRQSLKRERKTVDISPNQSQHHRSKSRESTHSRRTKSMDVLNREQIVSSDTLRDRQTLPADSSHSFSDHSFEKQDSHNQTRQNDAVDHFISTYQIKCETNQHLAYNNIDPYSSTFLSNSPDQKLSSQLKVVDNSKHFNEILSFNENNMFHYPRSPLVNNSFNRILSSETVMNEQEDKRYSLVSVGESSSLVNHHETQRDAQDDLENQIPIITSPASDEYNRTRESRVRYHLIRRPTLFVHYLPNYNNKQDDQHYDDAVDHRLKKIEVHFNHVNNSQKNTIIDLDYFTAEDVLVPFNDHKNRKKFDFSLYNPDFKYDIIDYDNSNDIPMVYCDYGYLVCCFRSQQPAELLIYNIYNHYLCGIIKLNDLIIKDLLYLKWNSKCLIIIHNKLIQFNCRTLNRETVEFSDVNEEKFIYYSCGTVDHEQKYLYLVGGRSYNEQILRKYDEYFQPIEQWIIYSQVDNVHWTQSVNCICYDPISSRIALIIEQVPVLTRLSSTKKDENLSKLKVVSEDHQLQQTATSHLYVYESNIKHILYKIVIEDNVRRQWVCPDGQGGWLLKGTHPMSSYSINAGGIMDVRYFDCESLQNILLFKDDMDKNDHDYSKRFIVRTNNQIYVLVKCLQIK</sequence>
<gene>
    <name evidence="3" type="ORF">GPM918_LOCUS10084</name>
    <name evidence="2" type="ORF">OVA965_LOCUS9304</name>
    <name evidence="5" type="ORF">SRO942_LOCUS10090</name>
    <name evidence="4" type="ORF">TMI583_LOCUS9300</name>
</gene>
<keyword evidence="6" id="KW-1185">Reference proteome</keyword>
<dbReference type="EMBL" id="CAJOBA010003268">
    <property type="protein sequence ID" value="CAF3676317.1"/>
    <property type="molecule type" value="Genomic_DNA"/>
</dbReference>
<dbReference type="Proteomes" id="UP000681722">
    <property type="component" value="Unassembled WGS sequence"/>
</dbReference>
<dbReference type="Proteomes" id="UP000663829">
    <property type="component" value="Unassembled WGS sequence"/>
</dbReference>
<accession>A0A814BJ44</accession>
<name>A0A814BJ44_9BILA</name>
<evidence type="ECO:0000256" key="1">
    <source>
        <dbReference type="SAM" id="MobiDB-lite"/>
    </source>
</evidence>
<reference evidence="3" key="1">
    <citation type="submission" date="2021-02" db="EMBL/GenBank/DDBJ databases">
        <authorList>
            <person name="Nowell W R."/>
        </authorList>
    </citation>
    <scope>NUCLEOTIDE SEQUENCE</scope>
</reference>
<dbReference type="AlphaFoldDB" id="A0A814BJ44"/>
<dbReference type="EMBL" id="CAJNOQ010001950">
    <property type="protein sequence ID" value="CAF0929129.1"/>
    <property type="molecule type" value="Genomic_DNA"/>
</dbReference>
<feature type="region of interest" description="Disordered" evidence="1">
    <location>
        <begin position="145"/>
        <end position="219"/>
    </location>
</feature>
<evidence type="ECO:0000313" key="6">
    <source>
        <dbReference type="Proteomes" id="UP000663829"/>
    </source>
</evidence>
<evidence type="ECO:0000313" key="5">
    <source>
        <dbReference type="EMBL" id="CAF3707463.1"/>
    </source>
</evidence>
<evidence type="ECO:0000313" key="3">
    <source>
        <dbReference type="EMBL" id="CAF0929129.1"/>
    </source>
</evidence>
<evidence type="ECO:0000313" key="2">
    <source>
        <dbReference type="EMBL" id="CAF0894599.1"/>
    </source>
</evidence>
<dbReference type="Proteomes" id="UP000677228">
    <property type="component" value="Unassembled WGS sequence"/>
</dbReference>